<keyword evidence="6" id="KW-0472">Membrane</keyword>
<evidence type="ECO:0000256" key="4">
    <source>
        <dbReference type="ARBA" id="ARBA00023002"/>
    </source>
</evidence>
<reference evidence="7 8" key="1">
    <citation type="journal article" date="2018" name="PLoS Genet.">
        <title>Population sequencing reveals clonal diversity and ancestral inbreeding in the grapevine cultivar Chardonnay.</title>
        <authorList>
            <person name="Roach M.J."/>
            <person name="Johnson D.L."/>
            <person name="Bohlmann J."/>
            <person name="van Vuuren H.J."/>
            <person name="Jones S.J."/>
            <person name="Pretorius I.S."/>
            <person name="Schmidt S.A."/>
            <person name="Borneman A.R."/>
        </authorList>
    </citation>
    <scope>NUCLEOTIDE SEQUENCE [LARGE SCALE GENOMIC DNA]</scope>
    <source>
        <strain evidence="8">cv. Chardonnay</strain>
        <tissue evidence="7">Leaf</tissue>
    </source>
</reference>
<dbReference type="EMBL" id="QGNW01000859">
    <property type="protein sequence ID" value="RVW60466.1"/>
    <property type="molecule type" value="Genomic_DNA"/>
</dbReference>
<feature type="compositionally biased region" description="Pro residues" evidence="5">
    <location>
        <begin position="224"/>
        <end position="237"/>
    </location>
</feature>
<protein>
    <submittedName>
        <fullName evidence="7">Long-chain-alcohol oxidase FAO4A</fullName>
    </submittedName>
</protein>
<keyword evidence="3" id="KW-0274">FAD</keyword>
<name>A0A438FKE7_VITVI</name>
<accession>A0A438FKE7</accession>
<dbReference type="Proteomes" id="UP000288805">
    <property type="component" value="Unassembled WGS sequence"/>
</dbReference>
<evidence type="ECO:0000256" key="6">
    <source>
        <dbReference type="SAM" id="Phobius"/>
    </source>
</evidence>
<keyword evidence="4" id="KW-0560">Oxidoreductase</keyword>
<proteinExistence type="inferred from homology"/>
<evidence type="ECO:0000313" key="8">
    <source>
        <dbReference type="Proteomes" id="UP000288805"/>
    </source>
</evidence>
<keyword evidence="6" id="KW-1133">Transmembrane helix</keyword>
<dbReference type="GO" id="GO:0016491">
    <property type="term" value="F:oxidoreductase activity"/>
    <property type="evidence" value="ECO:0007669"/>
    <property type="project" value="UniProtKB-KW"/>
</dbReference>
<gene>
    <name evidence="7" type="primary">FAO4A_0</name>
    <name evidence="7" type="ORF">CK203_100081</name>
</gene>
<sequence length="237" mass="26905">MENREQEHTLIELGVVEARQELLNGGGRQLYLNKLSSREMESLIAISDTFLPSVEAPHNAAHAYVDKFYRTSASMAGTPHIVGGLISERLEHPKLWMIRVVLWLLSTWFGTFIICGLASISSHFPYFQSFPQVSPHKRHEIVLSWSLSYFSLIRMLFRSLKLVTLLVFFTQVVFGYSPDRSQTEVNFPPTWPPFAFNFPTIQMGVDYELKSNMTKNTPPSGLGAPPPSHMSRPPPRP</sequence>
<dbReference type="PANTHER" id="PTHR46056">
    <property type="entry name" value="LONG-CHAIN-ALCOHOL OXIDASE"/>
    <property type="match status" value="1"/>
</dbReference>
<evidence type="ECO:0000256" key="3">
    <source>
        <dbReference type="ARBA" id="ARBA00022827"/>
    </source>
</evidence>
<dbReference type="AlphaFoldDB" id="A0A438FKE7"/>
<feature type="region of interest" description="Disordered" evidence="5">
    <location>
        <begin position="214"/>
        <end position="237"/>
    </location>
</feature>
<dbReference type="PANTHER" id="PTHR46056:SF4">
    <property type="entry name" value="LONG-CHAIN-ALCOHOL OXIDASE FAO4A"/>
    <property type="match status" value="1"/>
</dbReference>
<feature type="transmembrane region" description="Helical" evidence="6">
    <location>
        <begin position="100"/>
        <end position="121"/>
    </location>
</feature>
<comment type="similarity">
    <text evidence="1">Belongs to the GMC oxidoreductase family.</text>
</comment>
<evidence type="ECO:0000256" key="5">
    <source>
        <dbReference type="SAM" id="MobiDB-lite"/>
    </source>
</evidence>
<evidence type="ECO:0000256" key="2">
    <source>
        <dbReference type="ARBA" id="ARBA00022630"/>
    </source>
</evidence>
<organism evidence="7 8">
    <name type="scientific">Vitis vinifera</name>
    <name type="common">Grape</name>
    <dbReference type="NCBI Taxonomy" id="29760"/>
    <lineage>
        <taxon>Eukaryota</taxon>
        <taxon>Viridiplantae</taxon>
        <taxon>Streptophyta</taxon>
        <taxon>Embryophyta</taxon>
        <taxon>Tracheophyta</taxon>
        <taxon>Spermatophyta</taxon>
        <taxon>Magnoliopsida</taxon>
        <taxon>eudicotyledons</taxon>
        <taxon>Gunneridae</taxon>
        <taxon>Pentapetalae</taxon>
        <taxon>rosids</taxon>
        <taxon>Vitales</taxon>
        <taxon>Vitaceae</taxon>
        <taxon>Viteae</taxon>
        <taxon>Vitis</taxon>
    </lineage>
</organism>
<evidence type="ECO:0000256" key="1">
    <source>
        <dbReference type="ARBA" id="ARBA00010790"/>
    </source>
</evidence>
<keyword evidence="2" id="KW-0285">Flavoprotein</keyword>
<evidence type="ECO:0000313" key="7">
    <source>
        <dbReference type="EMBL" id="RVW60466.1"/>
    </source>
</evidence>
<keyword evidence="6" id="KW-0812">Transmembrane</keyword>
<comment type="caution">
    <text evidence="7">The sequence shown here is derived from an EMBL/GenBank/DDBJ whole genome shotgun (WGS) entry which is preliminary data.</text>
</comment>